<dbReference type="Pfam" id="PF03358">
    <property type="entry name" value="FMN_red"/>
    <property type="match status" value="1"/>
</dbReference>
<dbReference type="Proteomes" id="UP000015100">
    <property type="component" value="Unassembled WGS sequence"/>
</dbReference>
<name>S8A5Q1_DACHA</name>
<dbReference type="GO" id="GO:0010181">
    <property type="term" value="F:FMN binding"/>
    <property type="evidence" value="ECO:0007669"/>
    <property type="project" value="TreeGrafter"/>
</dbReference>
<evidence type="ECO:0000313" key="3">
    <source>
        <dbReference type="Proteomes" id="UP000015100"/>
    </source>
</evidence>
<dbReference type="InterPro" id="IPR005025">
    <property type="entry name" value="FMN_Rdtase-like_dom"/>
</dbReference>
<sequence>MAQGKTSTTKSVALIVSSVRPGRNGPKMAKLVTESIQKNLPTDVVLKVIDLQDWNLPVFTESEIPFTVKSWEDYSSETSRNWSREISSHDAYIFMVPEYNNSYAGSLKSAFDYLYNEWMNKPAMIVNYGARPADMLFGGKHFRDILSIFQMKLPANTPRISISTMDREKTAAGEDLVFYDANVEQQVRADVSAAWEETLKHVLAPSPASA</sequence>
<reference evidence="3" key="2">
    <citation type="submission" date="2013-04" db="EMBL/GenBank/DDBJ databases">
        <title>Genomic mechanisms accounting for the adaptation to parasitism in nematode-trapping fungi.</title>
        <authorList>
            <person name="Ahren D.G."/>
        </authorList>
    </citation>
    <scope>NUCLEOTIDE SEQUENCE [LARGE SCALE GENOMIC DNA]</scope>
    <source>
        <strain evidence="3">CBS 200.50</strain>
    </source>
</reference>
<gene>
    <name evidence="2" type="ORF">H072_10038</name>
</gene>
<feature type="domain" description="NADPH-dependent FMN reductase-like" evidence="1">
    <location>
        <begin position="12"/>
        <end position="154"/>
    </location>
</feature>
<accession>S8A5Q1</accession>
<dbReference type="Gene3D" id="3.40.50.360">
    <property type="match status" value="1"/>
</dbReference>
<proteinExistence type="predicted"/>
<dbReference type="HOGENOM" id="CLU_055322_2_0_1"/>
<protein>
    <recommendedName>
        <fullName evidence="1">NADPH-dependent FMN reductase-like domain-containing protein</fullName>
    </recommendedName>
</protein>
<dbReference type="InterPro" id="IPR050712">
    <property type="entry name" value="NAD(P)H-dep_reductase"/>
</dbReference>
<dbReference type="PANTHER" id="PTHR30543:SF21">
    <property type="entry name" value="NAD(P)H-DEPENDENT FMN REDUCTASE LOT6"/>
    <property type="match status" value="1"/>
</dbReference>
<dbReference type="EMBL" id="AQGS01000906">
    <property type="protein sequence ID" value="EPS36446.1"/>
    <property type="molecule type" value="Genomic_DNA"/>
</dbReference>
<dbReference type="SUPFAM" id="SSF52218">
    <property type="entry name" value="Flavoproteins"/>
    <property type="match status" value="1"/>
</dbReference>
<organism evidence="2 3">
    <name type="scientific">Dactylellina haptotyla (strain CBS 200.50)</name>
    <name type="common">Nematode-trapping fungus</name>
    <name type="synonym">Monacrosporium haptotylum</name>
    <dbReference type="NCBI Taxonomy" id="1284197"/>
    <lineage>
        <taxon>Eukaryota</taxon>
        <taxon>Fungi</taxon>
        <taxon>Dikarya</taxon>
        <taxon>Ascomycota</taxon>
        <taxon>Pezizomycotina</taxon>
        <taxon>Orbiliomycetes</taxon>
        <taxon>Orbiliales</taxon>
        <taxon>Orbiliaceae</taxon>
        <taxon>Dactylellina</taxon>
    </lineage>
</organism>
<dbReference type="GO" id="GO:0005829">
    <property type="term" value="C:cytosol"/>
    <property type="evidence" value="ECO:0007669"/>
    <property type="project" value="TreeGrafter"/>
</dbReference>
<evidence type="ECO:0000313" key="2">
    <source>
        <dbReference type="EMBL" id="EPS36446.1"/>
    </source>
</evidence>
<dbReference type="OMA" id="AYAHEHT"/>
<reference evidence="2 3" key="1">
    <citation type="journal article" date="2013" name="PLoS Genet.">
        <title>Genomic mechanisms accounting for the adaptation to parasitism in nematode-trapping fungi.</title>
        <authorList>
            <person name="Meerupati T."/>
            <person name="Andersson K.M."/>
            <person name="Friman E."/>
            <person name="Kumar D."/>
            <person name="Tunlid A."/>
            <person name="Ahren D."/>
        </authorList>
    </citation>
    <scope>NUCLEOTIDE SEQUENCE [LARGE SCALE GENOMIC DNA]</scope>
    <source>
        <strain evidence="2 3">CBS 200.50</strain>
    </source>
</reference>
<dbReference type="OrthoDB" id="68575at2759"/>
<evidence type="ECO:0000259" key="1">
    <source>
        <dbReference type="Pfam" id="PF03358"/>
    </source>
</evidence>
<dbReference type="STRING" id="1284197.S8A5Q1"/>
<keyword evidence="3" id="KW-1185">Reference proteome</keyword>
<dbReference type="AlphaFoldDB" id="S8A5Q1"/>
<dbReference type="InterPro" id="IPR029039">
    <property type="entry name" value="Flavoprotein-like_sf"/>
</dbReference>
<comment type="caution">
    <text evidence="2">The sequence shown here is derived from an EMBL/GenBank/DDBJ whole genome shotgun (WGS) entry which is preliminary data.</text>
</comment>
<dbReference type="PANTHER" id="PTHR30543">
    <property type="entry name" value="CHROMATE REDUCTASE"/>
    <property type="match status" value="1"/>
</dbReference>
<dbReference type="GO" id="GO:0016491">
    <property type="term" value="F:oxidoreductase activity"/>
    <property type="evidence" value="ECO:0007669"/>
    <property type="project" value="InterPro"/>
</dbReference>
<dbReference type="eggNOG" id="KOG4530">
    <property type="taxonomic scope" value="Eukaryota"/>
</dbReference>